<evidence type="ECO:0000256" key="1">
    <source>
        <dbReference type="ARBA" id="ARBA00004167"/>
    </source>
</evidence>
<evidence type="ECO:0000256" key="2">
    <source>
        <dbReference type="ARBA" id="ARBA00008854"/>
    </source>
</evidence>
<evidence type="ECO:0000256" key="4">
    <source>
        <dbReference type="ARBA" id="ARBA00022989"/>
    </source>
</evidence>
<dbReference type="AlphaFoldDB" id="A0A927NDA3"/>
<keyword evidence="4" id="KW-1133">Transmembrane helix</keyword>
<gene>
    <name evidence="7" type="ORF">HEB94_009593</name>
</gene>
<dbReference type="EMBL" id="JADBEM010000001">
    <property type="protein sequence ID" value="MBE1612745.1"/>
    <property type="molecule type" value="Genomic_DNA"/>
</dbReference>
<dbReference type="Proteomes" id="UP000638648">
    <property type="component" value="Unassembled WGS sequence"/>
</dbReference>
<dbReference type="SUPFAM" id="SSF140478">
    <property type="entry name" value="LemA-like"/>
    <property type="match status" value="1"/>
</dbReference>
<evidence type="ECO:0000313" key="8">
    <source>
        <dbReference type="Proteomes" id="UP000638648"/>
    </source>
</evidence>
<keyword evidence="3" id="KW-0812">Transmembrane</keyword>
<dbReference type="Pfam" id="PF04011">
    <property type="entry name" value="LemA"/>
    <property type="match status" value="1"/>
</dbReference>
<name>A0A927NDA3_9ACTN</name>
<evidence type="ECO:0000313" key="7">
    <source>
        <dbReference type="EMBL" id="MBE1612745.1"/>
    </source>
</evidence>
<accession>A0A927NDA3</accession>
<dbReference type="GO" id="GO:0016020">
    <property type="term" value="C:membrane"/>
    <property type="evidence" value="ECO:0007669"/>
    <property type="project" value="UniProtKB-SubCell"/>
</dbReference>
<keyword evidence="8" id="KW-1185">Reference proteome</keyword>
<feature type="region of interest" description="Disordered" evidence="6">
    <location>
        <begin position="187"/>
        <end position="240"/>
    </location>
</feature>
<organism evidence="7 8">
    <name type="scientific">Actinopolymorpha pittospori</name>
    <dbReference type="NCBI Taxonomy" id="648752"/>
    <lineage>
        <taxon>Bacteria</taxon>
        <taxon>Bacillati</taxon>
        <taxon>Actinomycetota</taxon>
        <taxon>Actinomycetes</taxon>
        <taxon>Propionibacteriales</taxon>
        <taxon>Actinopolymorphaceae</taxon>
        <taxon>Actinopolymorpha</taxon>
    </lineage>
</organism>
<comment type="similarity">
    <text evidence="2">Belongs to the LemA family.</text>
</comment>
<proteinExistence type="inferred from homology"/>
<evidence type="ECO:0000256" key="3">
    <source>
        <dbReference type="ARBA" id="ARBA00022692"/>
    </source>
</evidence>
<feature type="compositionally biased region" description="Pro residues" evidence="6">
    <location>
        <begin position="219"/>
        <end position="229"/>
    </location>
</feature>
<dbReference type="RefSeq" id="WP_192755734.1">
    <property type="nucleotide sequence ID" value="NZ_BAABJL010000084.1"/>
</dbReference>
<comment type="subcellular location">
    <subcellularLocation>
        <location evidence="1">Membrane</location>
        <topology evidence="1">Single-pass membrane protein</topology>
    </subcellularLocation>
</comment>
<comment type="caution">
    <text evidence="7">The sequence shown here is derived from an EMBL/GenBank/DDBJ whole genome shotgun (WGS) entry which is preliminary data.</text>
</comment>
<dbReference type="Gene3D" id="1.20.1440.20">
    <property type="entry name" value="LemA-like domain"/>
    <property type="match status" value="1"/>
</dbReference>
<evidence type="ECO:0000256" key="5">
    <source>
        <dbReference type="ARBA" id="ARBA00023136"/>
    </source>
</evidence>
<evidence type="ECO:0000256" key="6">
    <source>
        <dbReference type="SAM" id="MobiDB-lite"/>
    </source>
</evidence>
<dbReference type="InterPro" id="IPR007156">
    <property type="entry name" value="MamQ_LemA"/>
</dbReference>
<dbReference type="InterPro" id="IPR023353">
    <property type="entry name" value="LemA-like_dom_sf"/>
</dbReference>
<dbReference type="PANTHER" id="PTHR34478:SF2">
    <property type="entry name" value="MEMBRANE PROTEIN"/>
    <property type="match status" value="1"/>
</dbReference>
<reference evidence="7" key="1">
    <citation type="submission" date="2020-10" db="EMBL/GenBank/DDBJ databases">
        <title>Sequencing the genomes of 1000 actinobacteria strains.</title>
        <authorList>
            <person name="Klenk H.-P."/>
        </authorList>
    </citation>
    <scope>NUCLEOTIDE SEQUENCE</scope>
    <source>
        <strain evidence="7">DSM 45354</strain>
    </source>
</reference>
<dbReference type="PANTHER" id="PTHR34478">
    <property type="entry name" value="PROTEIN LEMA"/>
    <property type="match status" value="1"/>
</dbReference>
<sequence length="240" mass="26452">MIWIIVVVAVVVLFAIGVVVSYNRFISQRNLVQESWRQVDVELHRRYDLIPNLVSTVRAYATHERAVFAEVTRLRQLASERDGDLAGRAQQESALSGALRQLFAVVENYPALKSNQNFLGLQQQLAETEDRIAAGRRFYNANVRAYNTRVEAFPSNLIASRFRFAKAEYFEVEEAEVRAAPAVDFSGLSGPTAGQPGSVGGHNGSPAPQLGAGQQRVSPPAPQPQPQPQPGEEQRRGPES</sequence>
<keyword evidence="5" id="KW-0472">Membrane</keyword>
<protein>
    <submittedName>
        <fullName evidence="7">LemA protein</fullName>
    </submittedName>
</protein>